<keyword evidence="7" id="KW-0223">Dioxygenase</keyword>
<keyword evidence="5 7" id="KW-0560">Oxidoreductase</keyword>
<dbReference type="EC" id="1.13.-.-" evidence="7"/>
<keyword evidence="4" id="KW-0862">Zinc</keyword>
<dbReference type="RefSeq" id="WP_349588114.1">
    <property type="nucleotide sequence ID" value="NZ_JBEFLD010000006.1"/>
</dbReference>
<proteinExistence type="inferred from homology"/>
<evidence type="ECO:0000313" key="7">
    <source>
        <dbReference type="EMBL" id="MEQ6291360.1"/>
    </source>
</evidence>
<evidence type="ECO:0000313" key="8">
    <source>
        <dbReference type="Proteomes" id="UP001433638"/>
    </source>
</evidence>
<comment type="cofactor">
    <cofactor evidence="1">
        <name>Zn(2+)</name>
        <dbReference type="ChEBI" id="CHEBI:29105"/>
    </cofactor>
</comment>
<evidence type="ECO:0000256" key="3">
    <source>
        <dbReference type="ARBA" id="ARBA00022723"/>
    </source>
</evidence>
<organism evidence="7 8">
    <name type="scientific">Vogesella oryzagri</name>
    <dbReference type="NCBI Taxonomy" id="3160864"/>
    <lineage>
        <taxon>Bacteria</taxon>
        <taxon>Pseudomonadati</taxon>
        <taxon>Pseudomonadota</taxon>
        <taxon>Betaproteobacteria</taxon>
        <taxon>Neisseriales</taxon>
        <taxon>Chromobacteriaceae</taxon>
        <taxon>Vogesella</taxon>
    </lineage>
</organism>
<dbReference type="Proteomes" id="UP001433638">
    <property type="component" value="Unassembled WGS sequence"/>
</dbReference>
<reference evidence="7" key="1">
    <citation type="submission" date="2024-06" db="EMBL/GenBank/DDBJ databases">
        <title>Genome sequence of Vogesella sp. MAHUQ-64.</title>
        <authorList>
            <person name="Huq M.A."/>
        </authorList>
    </citation>
    <scope>NUCLEOTIDE SEQUENCE</scope>
    <source>
        <strain evidence="7">MAHUQ-64</strain>
    </source>
</reference>
<dbReference type="InterPro" id="IPR014436">
    <property type="entry name" value="Extradiol_dOase_DODA"/>
</dbReference>
<evidence type="ECO:0000259" key="6">
    <source>
        <dbReference type="Pfam" id="PF02900"/>
    </source>
</evidence>
<dbReference type="InterPro" id="IPR004183">
    <property type="entry name" value="Xdiol_dOase_suB"/>
</dbReference>
<protein>
    <submittedName>
        <fullName evidence="7">Class III extradiol ring-cleavage dioxygenase</fullName>
        <ecNumber evidence="7">1.13.-.-</ecNumber>
    </submittedName>
</protein>
<name>A0ABV1M6N2_9NEIS</name>
<dbReference type="GO" id="GO:0051213">
    <property type="term" value="F:dioxygenase activity"/>
    <property type="evidence" value="ECO:0007669"/>
    <property type="project" value="UniProtKB-KW"/>
</dbReference>
<evidence type="ECO:0000256" key="1">
    <source>
        <dbReference type="ARBA" id="ARBA00001947"/>
    </source>
</evidence>
<dbReference type="PIRSF" id="PIRSF006157">
    <property type="entry name" value="Doxgns_DODA"/>
    <property type="match status" value="1"/>
</dbReference>
<accession>A0ABV1M6N2</accession>
<dbReference type="PANTHER" id="PTHR30096:SF0">
    <property type="entry name" value="4,5-DOPA DIOXYGENASE EXTRADIOL-LIKE PROTEIN"/>
    <property type="match status" value="1"/>
</dbReference>
<dbReference type="EMBL" id="JBEFLD010000006">
    <property type="protein sequence ID" value="MEQ6291360.1"/>
    <property type="molecule type" value="Genomic_DNA"/>
</dbReference>
<sequence length="259" mass="27914">MTIAPLFISHGGPDVLINASPARHIWQAHAAQLPRPRGIVIMSAHYLALQPLVGSAAQWRTVHDFGGFPRELYRLSYPAHGDAALAQTVSDALTAAGIAHQQDPADGMDHGAWVPLLMMYPDADIPVVTLSTLPRQDAATHYRLGQALAALAAQDILIIGSGSITHNLYALGAPDTPPQPWAQAFADWVALRVQQGDVPALLDWQAQAPFARQNHPTDEHLLPLFFALGAADGKVGRSLHRGIEYASVTMDAWVFDNDV</sequence>
<keyword evidence="8" id="KW-1185">Reference proteome</keyword>
<evidence type="ECO:0000256" key="4">
    <source>
        <dbReference type="ARBA" id="ARBA00022833"/>
    </source>
</evidence>
<comment type="caution">
    <text evidence="7">The sequence shown here is derived from an EMBL/GenBank/DDBJ whole genome shotgun (WGS) entry which is preliminary data.</text>
</comment>
<gene>
    <name evidence="7" type="ORF">ABNW52_12130</name>
</gene>
<evidence type="ECO:0000256" key="2">
    <source>
        <dbReference type="ARBA" id="ARBA00007581"/>
    </source>
</evidence>
<dbReference type="PANTHER" id="PTHR30096">
    <property type="entry name" value="4,5-DOPA DIOXYGENASE EXTRADIOL-LIKE PROTEIN"/>
    <property type="match status" value="1"/>
</dbReference>
<dbReference type="CDD" id="cd07363">
    <property type="entry name" value="45_DOPA_Dioxygenase"/>
    <property type="match status" value="1"/>
</dbReference>
<comment type="similarity">
    <text evidence="2">Belongs to the DODA-type extradiol aromatic ring-opening dioxygenase family.</text>
</comment>
<evidence type="ECO:0000256" key="5">
    <source>
        <dbReference type="ARBA" id="ARBA00023002"/>
    </source>
</evidence>
<keyword evidence="3" id="KW-0479">Metal-binding</keyword>
<dbReference type="SUPFAM" id="SSF53213">
    <property type="entry name" value="LigB-like"/>
    <property type="match status" value="1"/>
</dbReference>
<dbReference type="Pfam" id="PF02900">
    <property type="entry name" value="LigB"/>
    <property type="match status" value="1"/>
</dbReference>
<dbReference type="Gene3D" id="3.40.830.10">
    <property type="entry name" value="LigB-like"/>
    <property type="match status" value="1"/>
</dbReference>
<feature type="domain" description="Extradiol ring-cleavage dioxygenase class III enzyme subunit B" evidence="6">
    <location>
        <begin position="27"/>
        <end position="245"/>
    </location>
</feature>